<dbReference type="Proteomes" id="UP000015442">
    <property type="component" value="Unassembled WGS sequence"/>
</dbReference>
<dbReference type="EMBL" id="AKWY02000033">
    <property type="protein sequence ID" value="EQA70160.1"/>
    <property type="molecule type" value="Genomic_DNA"/>
</dbReference>
<name>T0FKU4_9LEPT</name>
<dbReference type="AlphaFoldDB" id="T0FKU4"/>
<keyword evidence="1" id="KW-0472">Membrane</keyword>
<evidence type="ECO:0000313" key="3">
    <source>
        <dbReference type="Proteomes" id="UP000015442"/>
    </source>
</evidence>
<keyword evidence="1" id="KW-0812">Transmembrane</keyword>
<evidence type="ECO:0000313" key="2">
    <source>
        <dbReference type="EMBL" id="EQA70160.1"/>
    </source>
</evidence>
<sequence length="45" mass="5145">MVTDLIIVEVVVETGQVEQVLLTAVLAMWEEIVIVFTEVIRFKKI</sequence>
<feature type="transmembrane region" description="Helical" evidence="1">
    <location>
        <begin position="20"/>
        <end position="40"/>
    </location>
</feature>
<proteinExistence type="predicted"/>
<reference evidence="2 3" key="1">
    <citation type="submission" date="2013-05" db="EMBL/GenBank/DDBJ databases">
        <authorList>
            <person name="Harkins D.M."/>
            <person name="Durkin A.S."/>
            <person name="Brinkac L.M."/>
            <person name="Haft D.H."/>
            <person name="Selengut J.D."/>
            <person name="Sanka R."/>
            <person name="DePew J."/>
            <person name="Purushe J."/>
            <person name="Hartskeerl R.A."/>
            <person name="Ahmed A."/>
            <person name="van der Linden H."/>
            <person name="Goris M.G.A."/>
            <person name="Vinetz J.M."/>
            <person name="Sutton G.G."/>
            <person name="Nierman W.C."/>
            <person name="Fouts D.E."/>
        </authorList>
    </citation>
    <scope>NUCLEOTIDE SEQUENCE [LARGE SCALE GENOMIC DNA]</scope>
    <source>
        <strain evidence="2 3">CZ214</strain>
    </source>
</reference>
<gene>
    <name evidence="2" type="ORF">LEP1GSC059_4159</name>
</gene>
<organism evidence="2 3">
    <name type="scientific">Leptospira noguchii serovar Panama str. CZ214</name>
    <dbReference type="NCBI Taxonomy" id="1001595"/>
    <lineage>
        <taxon>Bacteria</taxon>
        <taxon>Pseudomonadati</taxon>
        <taxon>Spirochaetota</taxon>
        <taxon>Spirochaetia</taxon>
        <taxon>Leptospirales</taxon>
        <taxon>Leptospiraceae</taxon>
        <taxon>Leptospira</taxon>
    </lineage>
</organism>
<keyword evidence="1" id="KW-1133">Transmembrane helix</keyword>
<evidence type="ECO:0000256" key="1">
    <source>
        <dbReference type="SAM" id="Phobius"/>
    </source>
</evidence>
<comment type="caution">
    <text evidence="2">The sequence shown here is derived from an EMBL/GenBank/DDBJ whole genome shotgun (WGS) entry which is preliminary data.</text>
</comment>
<accession>T0FKU4</accession>
<protein>
    <submittedName>
        <fullName evidence="2">Uncharacterized protein</fullName>
    </submittedName>
</protein>